<proteinExistence type="predicted"/>
<keyword evidence="1" id="KW-0812">Transmembrane</keyword>
<feature type="transmembrane region" description="Helical" evidence="1">
    <location>
        <begin position="108"/>
        <end position="129"/>
    </location>
</feature>
<keyword evidence="3" id="KW-1185">Reference proteome</keyword>
<comment type="caution">
    <text evidence="2">The sequence shown here is derived from an EMBL/GenBank/DDBJ whole genome shotgun (WGS) entry which is preliminary data.</text>
</comment>
<keyword evidence="1" id="KW-1133">Transmembrane helix</keyword>
<feature type="transmembrane region" description="Helical" evidence="1">
    <location>
        <begin position="69"/>
        <end position="88"/>
    </location>
</feature>
<name>A0A367FMU2_9ACTN</name>
<organism evidence="2 3">
    <name type="scientific">Sphaerisporangium album</name>
    <dbReference type="NCBI Taxonomy" id="509200"/>
    <lineage>
        <taxon>Bacteria</taxon>
        <taxon>Bacillati</taxon>
        <taxon>Actinomycetota</taxon>
        <taxon>Actinomycetes</taxon>
        <taxon>Streptosporangiales</taxon>
        <taxon>Streptosporangiaceae</taxon>
        <taxon>Sphaerisporangium</taxon>
    </lineage>
</organism>
<evidence type="ECO:0000313" key="2">
    <source>
        <dbReference type="EMBL" id="RCG31706.1"/>
    </source>
</evidence>
<keyword evidence="1" id="KW-0472">Membrane</keyword>
<dbReference type="EMBL" id="QOIL01000004">
    <property type="protein sequence ID" value="RCG31706.1"/>
    <property type="molecule type" value="Genomic_DNA"/>
</dbReference>
<dbReference type="AlphaFoldDB" id="A0A367FMU2"/>
<accession>A0A367FMU2</accession>
<protein>
    <submittedName>
        <fullName evidence="2">Uncharacterized protein</fullName>
    </submittedName>
</protein>
<evidence type="ECO:0000256" key="1">
    <source>
        <dbReference type="SAM" id="Phobius"/>
    </source>
</evidence>
<feature type="transmembrane region" description="Helical" evidence="1">
    <location>
        <begin position="36"/>
        <end position="57"/>
    </location>
</feature>
<evidence type="ECO:0000313" key="3">
    <source>
        <dbReference type="Proteomes" id="UP000253094"/>
    </source>
</evidence>
<gene>
    <name evidence="2" type="ORF">DQ384_09180</name>
</gene>
<reference evidence="2 3" key="1">
    <citation type="submission" date="2018-06" db="EMBL/GenBank/DDBJ databases">
        <title>Sphaerisporangium craniellae sp. nov., isolated from a marine sponge in the South China Sea.</title>
        <authorList>
            <person name="Li L."/>
        </authorList>
    </citation>
    <scope>NUCLEOTIDE SEQUENCE [LARGE SCALE GENOMIC DNA]</scope>
    <source>
        <strain evidence="2 3">CCTCC AA 208026</strain>
    </source>
</reference>
<dbReference type="Proteomes" id="UP000253094">
    <property type="component" value="Unassembled WGS sequence"/>
</dbReference>
<sequence>MWLFGNLYEELVTNPQLIANPRPGTLVGAFAVGSPVYYYLPWAPFCVVLAVVLRLRFGHSAPARVRRAWNGAIGSIAVGVVTKMILITQVNPVFRDPALSPEFVHNRAVWWAFGNGIAIIAVATALVLLTSSRRPPTGGDALASSRPR</sequence>